<keyword evidence="2 9" id="KW-0689">Ribosomal protein</keyword>
<feature type="compositionally biased region" description="Basic residues" evidence="6">
    <location>
        <begin position="236"/>
        <end position="258"/>
    </location>
</feature>
<evidence type="ECO:0000256" key="6">
    <source>
        <dbReference type="SAM" id="MobiDB-lite"/>
    </source>
</evidence>
<dbReference type="NCBIfam" id="TIGR01171">
    <property type="entry name" value="rplB_bact"/>
    <property type="match status" value="1"/>
</dbReference>
<dbReference type="InterPro" id="IPR022666">
    <property type="entry name" value="Ribosomal_uL2_RNA-bd_dom"/>
</dbReference>
<dbReference type="Gene3D" id="2.40.50.140">
    <property type="entry name" value="Nucleic acid-binding proteins"/>
    <property type="match status" value="1"/>
</dbReference>
<dbReference type="PANTHER" id="PTHR13691">
    <property type="entry name" value="RIBOSOMAL PROTEIN L2"/>
    <property type="match status" value="1"/>
</dbReference>
<dbReference type="InterPro" id="IPR002171">
    <property type="entry name" value="Ribosomal_uL2"/>
</dbReference>
<evidence type="ECO:0000313" key="9">
    <source>
        <dbReference type="EMBL" id="OGM80041.1"/>
    </source>
</evidence>
<comment type="caution">
    <text evidence="9">The sequence shown here is derived from an EMBL/GenBank/DDBJ whole genome shotgun (WGS) entry which is preliminary data.</text>
</comment>
<sequence>MVYRRSKEIMRTRMKLLPKKSGRAHGRVTVRHQGGRHKRFLREIDFKRDKKEMWAKVASIEYDPNRTCEIALVVYKDGEKRYILAPEGLKAGDRVIASSEAPIELGNALPLNKIPVGTQIHNVEIKPGKGGQVAKSAGGVAMVQGREEKNVLVKLPSGEIRRFDPLSMATVGQLGNVDRKSEKIGKAGRKRWMGVRPTVRGVAQHPNSHPHGGGEGRSGVGMKYPKTPYGKPAVGKTRKRRKYSNKLIVSKRRPGKHS</sequence>
<dbReference type="Gene3D" id="2.30.30.30">
    <property type="match status" value="1"/>
</dbReference>
<dbReference type="STRING" id="1802538.A2382_05155"/>
<feature type="domain" description="Large ribosomal subunit protein uL2 C-terminal" evidence="7">
    <location>
        <begin position="103"/>
        <end position="232"/>
    </location>
</feature>
<dbReference type="EMBL" id="MGHY01000005">
    <property type="protein sequence ID" value="OGM80041.1"/>
    <property type="molecule type" value="Genomic_DNA"/>
</dbReference>
<dbReference type="InterPro" id="IPR014726">
    <property type="entry name" value="Ribosomal_uL2_dom3"/>
</dbReference>
<dbReference type="PIRSF" id="PIRSF002158">
    <property type="entry name" value="Ribosomal_L2"/>
    <property type="match status" value="1"/>
</dbReference>
<dbReference type="InterPro" id="IPR014722">
    <property type="entry name" value="Rib_uL2_dom2"/>
</dbReference>
<dbReference type="PANTHER" id="PTHR13691:SF5">
    <property type="entry name" value="LARGE RIBOSOMAL SUBUNIT PROTEIN UL2M"/>
    <property type="match status" value="1"/>
</dbReference>
<dbReference type="AlphaFoldDB" id="A0A1F8CUV2"/>
<comment type="similarity">
    <text evidence="1">Belongs to the universal ribosomal protein uL2 family.</text>
</comment>
<dbReference type="InterPro" id="IPR005880">
    <property type="entry name" value="Ribosomal_uL2_bac/org-type"/>
</dbReference>
<evidence type="ECO:0000256" key="5">
    <source>
        <dbReference type="ARBA" id="ARBA00035459"/>
    </source>
</evidence>
<dbReference type="GO" id="GO:0003723">
    <property type="term" value="F:RNA binding"/>
    <property type="evidence" value="ECO:0007669"/>
    <property type="project" value="InterPro"/>
</dbReference>
<dbReference type="SUPFAM" id="SSF50104">
    <property type="entry name" value="Translation proteins SH3-like domain"/>
    <property type="match status" value="1"/>
</dbReference>
<evidence type="ECO:0000256" key="1">
    <source>
        <dbReference type="ARBA" id="ARBA00005636"/>
    </source>
</evidence>
<dbReference type="FunFam" id="4.10.950.10:FF:000001">
    <property type="entry name" value="50S ribosomal protein L2"/>
    <property type="match status" value="1"/>
</dbReference>
<dbReference type="SMART" id="SM01382">
    <property type="entry name" value="Ribosomal_L2_C"/>
    <property type="match status" value="1"/>
</dbReference>
<name>A0A1F8CUV2_9BACT</name>
<accession>A0A1F8CUV2</accession>
<evidence type="ECO:0000256" key="3">
    <source>
        <dbReference type="ARBA" id="ARBA00023274"/>
    </source>
</evidence>
<organism evidence="9 10">
    <name type="scientific">Candidatus Woesebacteria bacterium RIFOXYB1_FULL_38_16</name>
    <dbReference type="NCBI Taxonomy" id="1802538"/>
    <lineage>
        <taxon>Bacteria</taxon>
        <taxon>Candidatus Woeseibacteriota</taxon>
    </lineage>
</organism>
<reference evidence="9 10" key="1">
    <citation type="journal article" date="2016" name="Nat. Commun.">
        <title>Thousands of microbial genomes shed light on interconnected biogeochemical processes in an aquifer system.</title>
        <authorList>
            <person name="Anantharaman K."/>
            <person name="Brown C.T."/>
            <person name="Hug L.A."/>
            <person name="Sharon I."/>
            <person name="Castelle C.J."/>
            <person name="Probst A.J."/>
            <person name="Thomas B.C."/>
            <person name="Singh A."/>
            <person name="Wilkins M.J."/>
            <person name="Karaoz U."/>
            <person name="Brodie E.L."/>
            <person name="Williams K.H."/>
            <person name="Hubbard S.S."/>
            <person name="Banfield J.F."/>
        </authorList>
    </citation>
    <scope>NUCLEOTIDE SEQUENCE [LARGE SCALE GENOMIC DNA]</scope>
</reference>
<evidence type="ECO:0000259" key="7">
    <source>
        <dbReference type="SMART" id="SM01382"/>
    </source>
</evidence>
<dbReference type="InterPro" id="IPR008991">
    <property type="entry name" value="Translation_prot_SH3-like_sf"/>
</dbReference>
<evidence type="ECO:0000313" key="10">
    <source>
        <dbReference type="Proteomes" id="UP000178999"/>
    </source>
</evidence>
<dbReference type="GO" id="GO:0016740">
    <property type="term" value="F:transferase activity"/>
    <property type="evidence" value="ECO:0007669"/>
    <property type="project" value="InterPro"/>
</dbReference>
<dbReference type="Pfam" id="PF03947">
    <property type="entry name" value="Ribosomal_L2_C"/>
    <property type="match status" value="1"/>
</dbReference>
<dbReference type="SUPFAM" id="SSF50249">
    <property type="entry name" value="Nucleic acid-binding proteins"/>
    <property type="match status" value="1"/>
</dbReference>
<dbReference type="SMART" id="SM01383">
    <property type="entry name" value="Ribosomal_L2"/>
    <property type="match status" value="1"/>
</dbReference>
<feature type="region of interest" description="Disordered" evidence="6">
    <location>
        <begin position="201"/>
        <end position="258"/>
    </location>
</feature>
<dbReference type="GO" id="GO:0002181">
    <property type="term" value="P:cytoplasmic translation"/>
    <property type="evidence" value="ECO:0007669"/>
    <property type="project" value="TreeGrafter"/>
</dbReference>
<gene>
    <name evidence="9" type="ORF">A2382_05155</name>
</gene>
<dbReference type="Proteomes" id="UP000178999">
    <property type="component" value="Unassembled WGS sequence"/>
</dbReference>
<dbReference type="GO" id="GO:0015934">
    <property type="term" value="C:large ribosomal subunit"/>
    <property type="evidence" value="ECO:0007669"/>
    <property type="project" value="InterPro"/>
</dbReference>
<dbReference type="GO" id="GO:0003735">
    <property type="term" value="F:structural constituent of ribosome"/>
    <property type="evidence" value="ECO:0007669"/>
    <property type="project" value="InterPro"/>
</dbReference>
<evidence type="ECO:0000256" key="2">
    <source>
        <dbReference type="ARBA" id="ARBA00022980"/>
    </source>
</evidence>
<dbReference type="InterPro" id="IPR012340">
    <property type="entry name" value="NA-bd_OB-fold"/>
</dbReference>
<dbReference type="Pfam" id="PF00181">
    <property type="entry name" value="Ribosomal_L2_N"/>
    <property type="match status" value="1"/>
</dbReference>
<protein>
    <recommendedName>
        <fullName evidence="4">Large ribosomal subunit protein uL2</fullName>
    </recommendedName>
    <alternativeName>
        <fullName evidence="5">50S ribosomal protein L2</fullName>
    </alternativeName>
</protein>
<feature type="domain" description="Large ribosomal subunit protein uL2 RNA-binding" evidence="8">
    <location>
        <begin position="22"/>
        <end position="97"/>
    </location>
</feature>
<keyword evidence="3" id="KW-0687">Ribonucleoprotein</keyword>
<dbReference type="Gene3D" id="4.10.950.10">
    <property type="entry name" value="Ribosomal protein L2, domain 3"/>
    <property type="match status" value="1"/>
</dbReference>
<proteinExistence type="inferred from homology"/>
<evidence type="ECO:0000259" key="8">
    <source>
        <dbReference type="SMART" id="SM01383"/>
    </source>
</evidence>
<dbReference type="FunFam" id="2.30.30.30:FF:000001">
    <property type="entry name" value="50S ribosomal protein L2"/>
    <property type="match status" value="1"/>
</dbReference>
<dbReference type="InterPro" id="IPR022669">
    <property type="entry name" value="Ribosomal_uL2_C"/>
</dbReference>
<evidence type="ECO:0000256" key="4">
    <source>
        <dbReference type="ARBA" id="ARBA00035242"/>
    </source>
</evidence>